<comment type="caution">
    <text evidence="2">The sequence shown here is derived from an EMBL/GenBank/DDBJ whole genome shotgun (WGS) entry which is preliminary data.</text>
</comment>
<accession>A0AAN9JAK7</accession>
<feature type="region of interest" description="Disordered" evidence="1">
    <location>
        <begin position="27"/>
        <end position="48"/>
    </location>
</feature>
<dbReference type="EMBL" id="JAYKXN010000004">
    <property type="protein sequence ID" value="KAK7295162.1"/>
    <property type="molecule type" value="Genomic_DNA"/>
</dbReference>
<evidence type="ECO:0000313" key="2">
    <source>
        <dbReference type="EMBL" id="KAK7295162.1"/>
    </source>
</evidence>
<dbReference type="AlphaFoldDB" id="A0AAN9JAK7"/>
<organism evidence="2 3">
    <name type="scientific">Clitoria ternatea</name>
    <name type="common">Butterfly pea</name>
    <dbReference type="NCBI Taxonomy" id="43366"/>
    <lineage>
        <taxon>Eukaryota</taxon>
        <taxon>Viridiplantae</taxon>
        <taxon>Streptophyta</taxon>
        <taxon>Embryophyta</taxon>
        <taxon>Tracheophyta</taxon>
        <taxon>Spermatophyta</taxon>
        <taxon>Magnoliopsida</taxon>
        <taxon>eudicotyledons</taxon>
        <taxon>Gunneridae</taxon>
        <taxon>Pentapetalae</taxon>
        <taxon>rosids</taxon>
        <taxon>fabids</taxon>
        <taxon>Fabales</taxon>
        <taxon>Fabaceae</taxon>
        <taxon>Papilionoideae</taxon>
        <taxon>50 kb inversion clade</taxon>
        <taxon>NPAAA clade</taxon>
        <taxon>indigoferoid/millettioid clade</taxon>
        <taxon>Phaseoleae</taxon>
        <taxon>Clitoria</taxon>
    </lineage>
</organism>
<dbReference type="Proteomes" id="UP001359559">
    <property type="component" value="Unassembled WGS sequence"/>
</dbReference>
<reference evidence="2 3" key="1">
    <citation type="submission" date="2024-01" db="EMBL/GenBank/DDBJ databases">
        <title>The genomes of 5 underutilized Papilionoideae crops provide insights into root nodulation and disease resistance.</title>
        <authorList>
            <person name="Yuan L."/>
        </authorList>
    </citation>
    <scope>NUCLEOTIDE SEQUENCE [LARGE SCALE GENOMIC DNA]</scope>
    <source>
        <strain evidence="2">LY-2023</strain>
        <tissue evidence="2">Leaf</tissue>
    </source>
</reference>
<evidence type="ECO:0000313" key="3">
    <source>
        <dbReference type="Proteomes" id="UP001359559"/>
    </source>
</evidence>
<protein>
    <submittedName>
        <fullName evidence="2">Uncharacterized protein</fullName>
    </submittedName>
</protein>
<proteinExistence type="predicted"/>
<evidence type="ECO:0000256" key="1">
    <source>
        <dbReference type="SAM" id="MobiDB-lite"/>
    </source>
</evidence>
<name>A0AAN9JAK7_CLITE</name>
<keyword evidence="3" id="KW-1185">Reference proteome</keyword>
<gene>
    <name evidence="2" type="ORF">RJT34_18067</name>
</gene>
<sequence length="136" mass="14894">MVIEEGGFEIKEIGEWGPVCQREWIQKKRGTKGGHGSGGRQQGRRERGAPHVVFDVVVGNKMGGYRFYGLPVKPSKKTDAAILSPALTAIGFAATPFWPTLPYRIGASTILHELINWPLAALFALRGSYSTVKERA</sequence>